<feature type="compositionally biased region" description="Basic and acidic residues" evidence="3">
    <location>
        <begin position="50"/>
        <end position="69"/>
    </location>
</feature>
<organism evidence="5">
    <name type="scientific">Fagus sylvatica</name>
    <name type="common">Beechnut</name>
    <dbReference type="NCBI Taxonomy" id="28930"/>
    <lineage>
        <taxon>Eukaryota</taxon>
        <taxon>Viridiplantae</taxon>
        <taxon>Streptophyta</taxon>
        <taxon>Embryophyta</taxon>
        <taxon>Tracheophyta</taxon>
        <taxon>Spermatophyta</taxon>
        <taxon>Magnoliopsida</taxon>
        <taxon>eudicotyledons</taxon>
        <taxon>Gunneridae</taxon>
        <taxon>Pentapetalae</taxon>
        <taxon>rosids</taxon>
        <taxon>fabids</taxon>
        <taxon>Fagales</taxon>
        <taxon>Fagaceae</taxon>
        <taxon>Fagus</taxon>
    </lineage>
</organism>
<dbReference type="InterPro" id="IPR036612">
    <property type="entry name" value="KH_dom_type_1_sf"/>
</dbReference>
<dbReference type="SUPFAM" id="SSF54791">
    <property type="entry name" value="Eukaryotic type KH-domain (KH-domain type I)"/>
    <property type="match status" value="2"/>
</dbReference>
<accession>A0A2N9GJ89</accession>
<dbReference type="AlphaFoldDB" id="A0A2N9GJ89"/>
<gene>
    <name evidence="5" type="ORF">FSB_LOCUS27243</name>
</gene>
<dbReference type="GO" id="GO:0003723">
    <property type="term" value="F:RNA binding"/>
    <property type="evidence" value="ECO:0007669"/>
    <property type="project" value="UniProtKB-UniRule"/>
</dbReference>
<dbReference type="InterPro" id="IPR004088">
    <property type="entry name" value="KH_dom_type_1"/>
</dbReference>
<keyword evidence="1" id="KW-0677">Repeat</keyword>
<dbReference type="CDD" id="cd22461">
    <property type="entry name" value="KH-I_PEPPER_like_rpt3"/>
    <property type="match status" value="1"/>
</dbReference>
<evidence type="ECO:0000259" key="4">
    <source>
        <dbReference type="SMART" id="SM00322"/>
    </source>
</evidence>
<evidence type="ECO:0000256" key="2">
    <source>
        <dbReference type="PROSITE-ProRule" id="PRU00117"/>
    </source>
</evidence>
<feature type="compositionally biased region" description="Acidic residues" evidence="3">
    <location>
        <begin position="19"/>
        <end position="41"/>
    </location>
</feature>
<dbReference type="PANTHER" id="PTHR10288">
    <property type="entry name" value="KH DOMAIN CONTAINING RNA BINDING PROTEIN"/>
    <property type="match status" value="1"/>
</dbReference>
<dbReference type="InterPro" id="IPR004087">
    <property type="entry name" value="KH_dom"/>
</dbReference>
<evidence type="ECO:0000256" key="1">
    <source>
        <dbReference type="ARBA" id="ARBA00022737"/>
    </source>
</evidence>
<dbReference type="FunFam" id="3.30.1370.10:FF:000127">
    <property type="entry name" value="RNA-binding KH domain-containing protein"/>
    <property type="match status" value="1"/>
</dbReference>
<protein>
    <recommendedName>
        <fullName evidence="4">K Homology domain-containing protein</fullName>
    </recommendedName>
</protein>
<feature type="region of interest" description="Disordered" evidence="3">
    <location>
        <begin position="1"/>
        <end position="69"/>
    </location>
</feature>
<feature type="domain" description="K Homology" evidence="4">
    <location>
        <begin position="301"/>
        <end position="371"/>
    </location>
</feature>
<proteinExistence type="predicted"/>
<name>A0A2N9GJ89_FAGSY</name>
<feature type="domain" description="K Homology" evidence="4">
    <location>
        <begin position="74"/>
        <end position="193"/>
    </location>
</feature>
<dbReference type="PROSITE" id="PS50084">
    <property type="entry name" value="KH_TYPE_1"/>
    <property type="match status" value="2"/>
</dbReference>
<dbReference type="Gene3D" id="3.30.1370.10">
    <property type="entry name" value="K Homology domain, type 1"/>
    <property type="match status" value="2"/>
</dbReference>
<dbReference type="SMART" id="SM00322">
    <property type="entry name" value="KH"/>
    <property type="match status" value="2"/>
</dbReference>
<dbReference type="CDD" id="cd22459">
    <property type="entry name" value="KH-I_PEPPER_rpt1_like"/>
    <property type="match status" value="1"/>
</dbReference>
<dbReference type="EMBL" id="OIVN01001967">
    <property type="protein sequence ID" value="SPC99361.1"/>
    <property type="molecule type" value="Genomic_DNA"/>
</dbReference>
<feature type="region of interest" description="Disordered" evidence="3">
    <location>
        <begin position="216"/>
        <end position="248"/>
    </location>
</feature>
<sequence length="460" mass="48974">MAEVGVGVEVEVDHGFGEPDVDQEPEQVPDEIPDQVPDEIPDQVPEISEPEQKQGRDEDSVIGGGEKKWPGWPGESVFRMLVPAQKVGSIIGRRGEFIKKIVEETKARIKILDGPPGTAERAVMVSGKEEPDSSLPPAMDGLLRVHKSIVDGLGGDSSHAPPGMGGKDDRVVEVVGDLAGVHKAVELIASHLRKFLVDRSIIPIFEMHMQMGNPQMEHMPPPHQSWGPPQGVPPSGGGGPGYGPNPPYMPPPRQLDNYYQPADMPPPMDKQPHHGISAYGRDVPMGVHAPSNAQTAPSMVTQVTQQMQVPLSYADAVIGTAGTSISYIRRASGATVTIQETRGVPGEMTVEISGTASQVQTAQQLIQNFMADAGAPIQPQGGGTTDQGYNSYPAHGSVYASPPSNPGHAGHTGGYGSVYGTNYGVVGQLTYNSKLREKRSFVKKVNLVVLGLSSEKRSLL</sequence>
<keyword evidence="2" id="KW-0694">RNA-binding</keyword>
<reference evidence="5" key="1">
    <citation type="submission" date="2018-02" db="EMBL/GenBank/DDBJ databases">
        <authorList>
            <person name="Cohen D.B."/>
            <person name="Kent A.D."/>
        </authorList>
    </citation>
    <scope>NUCLEOTIDE SEQUENCE</scope>
</reference>
<dbReference type="Pfam" id="PF00013">
    <property type="entry name" value="KH_1"/>
    <property type="match status" value="2"/>
</dbReference>
<evidence type="ECO:0000313" key="5">
    <source>
        <dbReference type="EMBL" id="SPC99361.1"/>
    </source>
</evidence>
<evidence type="ECO:0000256" key="3">
    <source>
        <dbReference type="SAM" id="MobiDB-lite"/>
    </source>
</evidence>